<evidence type="ECO:0000313" key="2">
    <source>
        <dbReference type="EMBL" id="EKX42306.1"/>
    </source>
</evidence>
<dbReference type="GeneID" id="17298989"/>
<reference evidence="2 4" key="1">
    <citation type="journal article" date="2012" name="Nature">
        <title>Algal genomes reveal evolutionary mosaicism and the fate of nucleomorphs.</title>
        <authorList>
            <consortium name="DOE Joint Genome Institute"/>
            <person name="Curtis B.A."/>
            <person name="Tanifuji G."/>
            <person name="Burki F."/>
            <person name="Gruber A."/>
            <person name="Irimia M."/>
            <person name="Maruyama S."/>
            <person name="Arias M.C."/>
            <person name="Ball S.G."/>
            <person name="Gile G.H."/>
            <person name="Hirakawa Y."/>
            <person name="Hopkins J.F."/>
            <person name="Kuo A."/>
            <person name="Rensing S.A."/>
            <person name="Schmutz J."/>
            <person name="Symeonidi A."/>
            <person name="Elias M."/>
            <person name="Eveleigh R.J."/>
            <person name="Herman E.K."/>
            <person name="Klute M.J."/>
            <person name="Nakayama T."/>
            <person name="Obornik M."/>
            <person name="Reyes-Prieto A."/>
            <person name="Armbrust E.V."/>
            <person name="Aves S.J."/>
            <person name="Beiko R.G."/>
            <person name="Coutinho P."/>
            <person name="Dacks J.B."/>
            <person name="Durnford D.G."/>
            <person name="Fast N.M."/>
            <person name="Green B.R."/>
            <person name="Grisdale C.J."/>
            <person name="Hempel F."/>
            <person name="Henrissat B."/>
            <person name="Hoppner M.P."/>
            <person name="Ishida K."/>
            <person name="Kim E."/>
            <person name="Koreny L."/>
            <person name="Kroth P.G."/>
            <person name="Liu Y."/>
            <person name="Malik S.B."/>
            <person name="Maier U.G."/>
            <person name="McRose D."/>
            <person name="Mock T."/>
            <person name="Neilson J.A."/>
            <person name="Onodera N.T."/>
            <person name="Poole A.M."/>
            <person name="Pritham E.J."/>
            <person name="Richards T.A."/>
            <person name="Rocap G."/>
            <person name="Roy S.W."/>
            <person name="Sarai C."/>
            <person name="Schaack S."/>
            <person name="Shirato S."/>
            <person name="Slamovits C.H."/>
            <person name="Spencer D.F."/>
            <person name="Suzuki S."/>
            <person name="Worden A.Z."/>
            <person name="Zauner S."/>
            <person name="Barry K."/>
            <person name="Bell C."/>
            <person name="Bharti A.K."/>
            <person name="Crow J.A."/>
            <person name="Grimwood J."/>
            <person name="Kramer R."/>
            <person name="Lindquist E."/>
            <person name="Lucas S."/>
            <person name="Salamov A."/>
            <person name="McFadden G.I."/>
            <person name="Lane C.E."/>
            <person name="Keeling P.J."/>
            <person name="Gray M.W."/>
            <person name="Grigoriev I.V."/>
            <person name="Archibald J.M."/>
        </authorList>
    </citation>
    <scope>NUCLEOTIDE SEQUENCE</scope>
    <source>
        <strain evidence="2 4">CCMP2712</strain>
    </source>
</reference>
<dbReference type="EnsemblProtists" id="EKX42306">
    <property type="protein sequence ID" value="EKX42306"/>
    <property type="gene ID" value="GUITHDRAFT_153580"/>
</dbReference>
<evidence type="ECO:0000256" key="1">
    <source>
        <dbReference type="SAM" id="MobiDB-lite"/>
    </source>
</evidence>
<protein>
    <submittedName>
        <fullName evidence="2 3">Uncharacterized protein</fullName>
    </submittedName>
</protein>
<dbReference type="Proteomes" id="UP000011087">
    <property type="component" value="Unassembled WGS sequence"/>
</dbReference>
<sequence>MHFKDSNWYSTEGNSKDQLSNNKWFSKSQALAGDKNLIKKEGNWAWHNNVTCADYGCYAQWKGPVAFL</sequence>
<reference evidence="4" key="2">
    <citation type="submission" date="2012-11" db="EMBL/GenBank/DDBJ databases">
        <authorList>
            <person name="Kuo A."/>
            <person name="Curtis B.A."/>
            <person name="Tanifuji G."/>
            <person name="Burki F."/>
            <person name="Gruber A."/>
            <person name="Irimia M."/>
            <person name="Maruyama S."/>
            <person name="Arias M.C."/>
            <person name="Ball S.G."/>
            <person name="Gile G.H."/>
            <person name="Hirakawa Y."/>
            <person name="Hopkins J.F."/>
            <person name="Rensing S.A."/>
            <person name="Schmutz J."/>
            <person name="Symeonidi A."/>
            <person name="Elias M."/>
            <person name="Eveleigh R.J."/>
            <person name="Herman E.K."/>
            <person name="Klute M.J."/>
            <person name="Nakayama T."/>
            <person name="Obornik M."/>
            <person name="Reyes-Prieto A."/>
            <person name="Armbrust E.V."/>
            <person name="Aves S.J."/>
            <person name="Beiko R.G."/>
            <person name="Coutinho P."/>
            <person name="Dacks J.B."/>
            <person name="Durnford D.G."/>
            <person name="Fast N.M."/>
            <person name="Green B.R."/>
            <person name="Grisdale C."/>
            <person name="Hempe F."/>
            <person name="Henrissat B."/>
            <person name="Hoppner M.P."/>
            <person name="Ishida K.-I."/>
            <person name="Kim E."/>
            <person name="Koreny L."/>
            <person name="Kroth P.G."/>
            <person name="Liu Y."/>
            <person name="Malik S.-B."/>
            <person name="Maier U.G."/>
            <person name="McRose D."/>
            <person name="Mock T."/>
            <person name="Neilson J.A."/>
            <person name="Onodera N.T."/>
            <person name="Poole A.M."/>
            <person name="Pritham E.J."/>
            <person name="Richards T.A."/>
            <person name="Rocap G."/>
            <person name="Roy S.W."/>
            <person name="Sarai C."/>
            <person name="Schaack S."/>
            <person name="Shirato S."/>
            <person name="Slamovits C.H."/>
            <person name="Spencer D.F."/>
            <person name="Suzuki S."/>
            <person name="Worden A.Z."/>
            <person name="Zauner S."/>
            <person name="Barry K."/>
            <person name="Bell C."/>
            <person name="Bharti A.K."/>
            <person name="Crow J.A."/>
            <person name="Grimwood J."/>
            <person name="Kramer R."/>
            <person name="Lindquist E."/>
            <person name="Lucas S."/>
            <person name="Salamov A."/>
            <person name="McFadden G.I."/>
            <person name="Lane C.E."/>
            <person name="Keeling P.J."/>
            <person name="Gray M.W."/>
            <person name="Grigoriev I.V."/>
            <person name="Archibald J.M."/>
        </authorList>
    </citation>
    <scope>NUCLEOTIDE SEQUENCE</scope>
    <source>
        <strain evidence="4">CCMP2712</strain>
    </source>
</reference>
<organism evidence="2">
    <name type="scientific">Guillardia theta (strain CCMP2712)</name>
    <name type="common">Cryptophyte</name>
    <dbReference type="NCBI Taxonomy" id="905079"/>
    <lineage>
        <taxon>Eukaryota</taxon>
        <taxon>Cryptophyceae</taxon>
        <taxon>Pyrenomonadales</taxon>
        <taxon>Geminigeraceae</taxon>
        <taxon>Guillardia</taxon>
    </lineage>
</organism>
<dbReference type="RefSeq" id="XP_005829286.1">
    <property type="nucleotide sequence ID" value="XM_005829229.1"/>
</dbReference>
<keyword evidence="4" id="KW-1185">Reference proteome</keyword>
<dbReference type="AlphaFoldDB" id="L1J1D2"/>
<dbReference type="KEGG" id="gtt:GUITHDRAFT_153580"/>
<accession>L1J1D2</accession>
<feature type="compositionally biased region" description="Polar residues" evidence="1">
    <location>
        <begin position="7"/>
        <end position="20"/>
    </location>
</feature>
<evidence type="ECO:0000313" key="3">
    <source>
        <dbReference type="EnsemblProtists" id="EKX42306"/>
    </source>
</evidence>
<name>L1J1D2_GUITC</name>
<proteinExistence type="predicted"/>
<dbReference type="PaxDb" id="55529-EKX42306"/>
<evidence type="ECO:0000313" key="4">
    <source>
        <dbReference type="Proteomes" id="UP000011087"/>
    </source>
</evidence>
<dbReference type="HOGENOM" id="CLU_2799388_0_0_1"/>
<reference evidence="3" key="3">
    <citation type="submission" date="2015-06" db="UniProtKB">
        <authorList>
            <consortium name="EnsemblProtists"/>
        </authorList>
    </citation>
    <scope>IDENTIFICATION</scope>
</reference>
<gene>
    <name evidence="2" type="ORF">GUITHDRAFT_153580</name>
</gene>
<dbReference type="EMBL" id="JH993017">
    <property type="protein sequence ID" value="EKX42306.1"/>
    <property type="molecule type" value="Genomic_DNA"/>
</dbReference>
<feature type="region of interest" description="Disordered" evidence="1">
    <location>
        <begin position="1"/>
        <end position="20"/>
    </location>
</feature>